<evidence type="ECO:0000313" key="3">
    <source>
        <dbReference type="EMBL" id="CUO27600.1"/>
    </source>
</evidence>
<gene>
    <name evidence="3" type="ORF">ERS852456_02090</name>
</gene>
<feature type="transmembrane region" description="Helical" evidence="2">
    <location>
        <begin position="12"/>
        <end position="31"/>
    </location>
</feature>
<evidence type="ECO:0000313" key="4">
    <source>
        <dbReference type="Proteomes" id="UP000095787"/>
    </source>
</evidence>
<keyword evidence="2" id="KW-1133">Transmembrane helix</keyword>
<dbReference type="AlphaFoldDB" id="A0A174DUQ8"/>
<organism evidence="3 4">
    <name type="scientific">[Ruminococcus] torques</name>
    <dbReference type="NCBI Taxonomy" id="33039"/>
    <lineage>
        <taxon>Bacteria</taxon>
        <taxon>Bacillati</taxon>
        <taxon>Bacillota</taxon>
        <taxon>Clostridia</taxon>
        <taxon>Lachnospirales</taxon>
        <taxon>Lachnospiraceae</taxon>
        <taxon>Mediterraneibacter</taxon>
    </lineage>
</organism>
<protein>
    <submittedName>
        <fullName evidence="3">Uncharacterized protein</fullName>
    </submittedName>
</protein>
<feature type="region of interest" description="Disordered" evidence="1">
    <location>
        <begin position="38"/>
        <end position="60"/>
    </location>
</feature>
<accession>A0A174DUQ8</accession>
<sequence>MKKKKNSTKIIGIILVLLGICIIFFAAYHFFLNDTKSKTPNPKTSEEIPQTENSSDNNPTELRNYSFKIHQLPEDAYSILGFSEQRLSKELKDWTYYNGYSQAVSATFYSYMTIDFNLGSYVMQCVLDDPDQTVITVEYLKKRDKITFHL</sequence>
<name>A0A174DUQ8_9FIRM</name>
<evidence type="ECO:0000256" key="2">
    <source>
        <dbReference type="SAM" id="Phobius"/>
    </source>
</evidence>
<dbReference type="EMBL" id="CYZO01000029">
    <property type="protein sequence ID" value="CUO27600.1"/>
    <property type="molecule type" value="Genomic_DNA"/>
</dbReference>
<proteinExistence type="predicted"/>
<reference evidence="3 4" key="1">
    <citation type="submission" date="2015-09" db="EMBL/GenBank/DDBJ databases">
        <authorList>
            <consortium name="Pathogen Informatics"/>
        </authorList>
    </citation>
    <scope>NUCLEOTIDE SEQUENCE [LARGE SCALE GENOMIC DNA]</scope>
    <source>
        <strain evidence="3 4">2789STDY5834841</strain>
    </source>
</reference>
<keyword evidence="2" id="KW-0812">Transmembrane</keyword>
<dbReference type="RefSeq" id="WP_055159204.1">
    <property type="nucleotide sequence ID" value="NZ_CYZO01000029.1"/>
</dbReference>
<keyword evidence="2" id="KW-0472">Membrane</keyword>
<evidence type="ECO:0000256" key="1">
    <source>
        <dbReference type="SAM" id="MobiDB-lite"/>
    </source>
</evidence>
<dbReference type="Proteomes" id="UP000095787">
    <property type="component" value="Unassembled WGS sequence"/>
</dbReference>